<dbReference type="EMBL" id="VSRR010118251">
    <property type="protein sequence ID" value="MPC99413.1"/>
    <property type="molecule type" value="Genomic_DNA"/>
</dbReference>
<protein>
    <submittedName>
        <fullName evidence="1">Uncharacterized protein</fullName>
    </submittedName>
</protein>
<dbReference type="Proteomes" id="UP000324222">
    <property type="component" value="Unassembled WGS sequence"/>
</dbReference>
<sequence>MASEDAVPHWEEFYLGSRRFQFVADGLGMPIDQVTLPSTHVTCCRGHREGRVGVNGVFM</sequence>
<evidence type="ECO:0000313" key="1">
    <source>
        <dbReference type="EMBL" id="MPC99413.1"/>
    </source>
</evidence>
<reference evidence="1 2" key="1">
    <citation type="submission" date="2019-05" db="EMBL/GenBank/DDBJ databases">
        <title>Another draft genome of Portunus trituberculatus and its Hox gene families provides insights of decapod evolution.</title>
        <authorList>
            <person name="Jeong J.-H."/>
            <person name="Song I."/>
            <person name="Kim S."/>
            <person name="Choi T."/>
            <person name="Kim D."/>
            <person name="Ryu S."/>
            <person name="Kim W."/>
        </authorList>
    </citation>
    <scope>NUCLEOTIDE SEQUENCE [LARGE SCALE GENOMIC DNA]</scope>
    <source>
        <tissue evidence="1">Muscle</tissue>
    </source>
</reference>
<evidence type="ECO:0000313" key="2">
    <source>
        <dbReference type="Proteomes" id="UP000324222"/>
    </source>
</evidence>
<name>A0A5B7JY89_PORTR</name>
<organism evidence="1 2">
    <name type="scientific">Portunus trituberculatus</name>
    <name type="common">Swimming crab</name>
    <name type="synonym">Neptunus trituberculatus</name>
    <dbReference type="NCBI Taxonomy" id="210409"/>
    <lineage>
        <taxon>Eukaryota</taxon>
        <taxon>Metazoa</taxon>
        <taxon>Ecdysozoa</taxon>
        <taxon>Arthropoda</taxon>
        <taxon>Crustacea</taxon>
        <taxon>Multicrustacea</taxon>
        <taxon>Malacostraca</taxon>
        <taxon>Eumalacostraca</taxon>
        <taxon>Eucarida</taxon>
        <taxon>Decapoda</taxon>
        <taxon>Pleocyemata</taxon>
        <taxon>Brachyura</taxon>
        <taxon>Eubrachyura</taxon>
        <taxon>Portunoidea</taxon>
        <taxon>Portunidae</taxon>
        <taxon>Portuninae</taxon>
        <taxon>Portunus</taxon>
    </lineage>
</organism>
<accession>A0A5B7JY89</accession>
<keyword evidence="2" id="KW-1185">Reference proteome</keyword>
<comment type="caution">
    <text evidence="1">The sequence shown here is derived from an EMBL/GenBank/DDBJ whole genome shotgun (WGS) entry which is preliminary data.</text>
</comment>
<dbReference type="AlphaFoldDB" id="A0A5B7JY89"/>
<proteinExistence type="predicted"/>
<gene>
    <name evidence="1" type="ORF">E2C01_094826</name>
</gene>